<name>A0A1F6NL04_9BACT</name>
<dbReference type="Proteomes" id="UP000177803">
    <property type="component" value="Unassembled WGS sequence"/>
</dbReference>
<feature type="domain" description="Ribonuclease R winged-helix" evidence="6">
    <location>
        <begin position="19"/>
        <end position="71"/>
    </location>
</feature>
<dbReference type="InterPro" id="IPR013668">
    <property type="entry name" value="RNase_R_HTH_12"/>
</dbReference>
<sequence>MDTRQKELLNLVVDSYVKTAEPIGSRFLLEKGKLDVGEATVRNDLRALEEEGYLTHPHTSAGRIPTEKGYRMYLGELDLGKAKISKKENDVLGMSVKDGESDMKLKSLAKALAELSDETVILAFSPEKVYYTGLSNLFSKPEFRELEMVADLSQIFDHCEECLSKFFDEVGEEPKYFFGKEHGFGGALSVLAFRFGDDSLLALLGPMRMNYARNLCLVNKVKELL</sequence>
<dbReference type="GO" id="GO:0003677">
    <property type="term" value="F:DNA binding"/>
    <property type="evidence" value="ECO:0007669"/>
    <property type="project" value="InterPro"/>
</dbReference>
<dbReference type="InterPro" id="IPR036388">
    <property type="entry name" value="WH-like_DNA-bd_sf"/>
</dbReference>
<dbReference type="InterPro" id="IPR002571">
    <property type="entry name" value="HrcA"/>
</dbReference>
<evidence type="ECO:0000259" key="6">
    <source>
        <dbReference type="Pfam" id="PF08461"/>
    </source>
</evidence>
<dbReference type="PANTHER" id="PTHR34824:SF1">
    <property type="entry name" value="HEAT-INDUCIBLE TRANSCRIPTION REPRESSOR HRCA"/>
    <property type="match status" value="1"/>
</dbReference>
<dbReference type="SUPFAM" id="SSF46785">
    <property type="entry name" value="Winged helix' DNA-binding domain"/>
    <property type="match status" value="1"/>
</dbReference>
<feature type="domain" description="Heat-inducible transcription repressor HrcA C-terminal" evidence="5">
    <location>
        <begin position="97"/>
        <end position="213"/>
    </location>
</feature>
<dbReference type="Pfam" id="PF08461">
    <property type="entry name" value="WHD_RNase_R"/>
    <property type="match status" value="1"/>
</dbReference>
<gene>
    <name evidence="7" type="ORF">A2261_02780</name>
</gene>
<proteinExistence type="predicted"/>
<evidence type="ECO:0000256" key="1">
    <source>
        <dbReference type="ARBA" id="ARBA00022491"/>
    </source>
</evidence>
<evidence type="ECO:0000313" key="8">
    <source>
        <dbReference type="Proteomes" id="UP000177803"/>
    </source>
</evidence>
<evidence type="ECO:0000256" key="3">
    <source>
        <dbReference type="ARBA" id="ARBA00023016"/>
    </source>
</evidence>
<dbReference type="InterPro" id="IPR029016">
    <property type="entry name" value="GAF-like_dom_sf"/>
</dbReference>
<dbReference type="SUPFAM" id="SSF55781">
    <property type="entry name" value="GAF domain-like"/>
    <property type="match status" value="1"/>
</dbReference>
<dbReference type="Gene3D" id="3.30.450.40">
    <property type="match status" value="1"/>
</dbReference>
<keyword evidence="1" id="KW-0678">Repressor</keyword>
<evidence type="ECO:0008006" key="9">
    <source>
        <dbReference type="Google" id="ProtNLM"/>
    </source>
</evidence>
<dbReference type="Gene3D" id="1.10.10.10">
    <property type="entry name" value="Winged helix-like DNA-binding domain superfamily/Winged helix DNA-binding domain"/>
    <property type="match status" value="1"/>
</dbReference>
<dbReference type="EMBL" id="MFQR01000015">
    <property type="protein sequence ID" value="OGH84528.1"/>
    <property type="molecule type" value="Genomic_DNA"/>
</dbReference>
<keyword evidence="3" id="KW-0346">Stress response</keyword>
<accession>A0A1F6NL04</accession>
<dbReference type="PANTHER" id="PTHR34824">
    <property type="entry name" value="HEAT-INDUCIBLE TRANSCRIPTION REPRESSOR HRCA"/>
    <property type="match status" value="1"/>
</dbReference>
<dbReference type="AlphaFoldDB" id="A0A1F6NL04"/>
<evidence type="ECO:0000256" key="4">
    <source>
        <dbReference type="ARBA" id="ARBA00023163"/>
    </source>
</evidence>
<dbReference type="GO" id="GO:0045892">
    <property type="term" value="P:negative regulation of DNA-templated transcription"/>
    <property type="evidence" value="ECO:0007669"/>
    <property type="project" value="TreeGrafter"/>
</dbReference>
<evidence type="ECO:0000313" key="7">
    <source>
        <dbReference type="EMBL" id="OGH84528.1"/>
    </source>
</evidence>
<reference evidence="7 8" key="1">
    <citation type="journal article" date="2016" name="Nat. Commun.">
        <title>Thousands of microbial genomes shed light on interconnected biogeochemical processes in an aquifer system.</title>
        <authorList>
            <person name="Anantharaman K."/>
            <person name="Brown C.T."/>
            <person name="Hug L.A."/>
            <person name="Sharon I."/>
            <person name="Castelle C.J."/>
            <person name="Probst A.J."/>
            <person name="Thomas B.C."/>
            <person name="Singh A."/>
            <person name="Wilkins M.J."/>
            <person name="Karaoz U."/>
            <person name="Brodie E.L."/>
            <person name="Williams K.H."/>
            <person name="Hubbard S.S."/>
            <person name="Banfield J.F."/>
        </authorList>
    </citation>
    <scope>NUCLEOTIDE SEQUENCE [LARGE SCALE GENOMIC DNA]</scope>
</reference>
<dbReference type="Pfam" id="PF01628">
    <property type="entry name" value="HrcA"/>
    <property type="match status" value="1"/>
</dbReference>
<dbReference type="InterPro" id="IPR036390">
    <property type="entry name" value="WH_DNA-bd_sf"/>
</dbReference>
<keyword evidence="4" id="KW-0804">Transcription</keyword>
<keyword evidence="2" id="KW-0805">Transcription regulation</keyword>
<evidence type="ECO:0000256" key="2">
    <source>
        <dbReference type="ARBA" id="ARBA00023015"/>
    </source>
</evidence>
<evidence type="ECO:0000259" key="5">
    <source>
        <dbReference type="Pfam" id="PF01628"/>
    </source>
</evidence>
<dbReference type="InterPro" id="IPR021153">
    <property type="entry name" value="HrcA_C"/>
</dbReference>
<comment type="caution">
    <text evidence="7">The sequence shown here is derived from an EMBL/GenBank/DDBJ whole genome shotgun (WGS) entry which is preliminary data.</text>
</comment>
<organism evidence="7 8">
    <name type="scientific">Candidatus Magasanikbacteria bacterium RIFOXYA2_FULL_44_8</name>
    <dbReference type="NCBI Taxonomy" id="1798696"/>
    <lineage>
        <taxon>Bacteria</taxon>
        <taxon>Candidatus Magasanikiibacteriota</taxon>
    </lineage>
</organism>
<protein>
    <recommendedName>
        <fullName evidence="9">Heat-inducible transcription repressor HrcA C-terminal domain-containing protein</fullName>
    </recommendedName>
</protein>